<dbReference type="Proteomes" id="UP001209229">
    <property type="component" value="Unassembled WGS sequence"/>
</dbReference>
<evidence type="ECO:0000313" key="2">
    <source>
        <dbReference type="EMBL" id="MCW3786438.1"/>
    </source>
</evidence>
<dbReference type="RefSeq" id="WP_301190003.1">
    <property type="nucleotide sequence ID" value="NZ_JAPDPJ010000014.1"/>
</dbReference>
<name>A0AAE3SFQ6_9BACT</name>
<accession>A0AAE3SFQ6</accession>
<organism evidence="2 3">
    <name type="scientific">Plebeiibacterium sediminum</name>
    <dbReference type="NCBI Taxonomy" id="2992112"/>
    <lineage>
        <taxon>Bacteria</taxon>
        <taxon>Pseudomonadati</taxon>
        <taxon>Bacteroidota</taxon>
        <taxon>Bacteroidia</taxon>
        <taxon>Marinilabiliales</taxon>
        <taxon>Marinilabiliaceae</taxon>
        <taxon>Plebeiibacterium</taxon>
    </lineage>
</organism>
<evidence type="ECO:0000256" key="1">
    <source>
        <dbReference type="SAM" id="MobiDB-lite"/>
    </source>
</evidence>
<proteinExistence type="predicted"/>
<protein>
    <submittedName>
        <fullName evidence="2">Uncharacterized protein</fullName>
    </submittedName>
</protein>
<sequence length="189" mass="21239">MKKIIYILSHLILILLVLTYESCINKSNRSNQSDRKTEMITSDFKADFTGTYLYTGPDTLPAPHCTDTILPIRVKVKCTGTSDLMGEINVHFDFCVNPNNGHYGNVYSYFVDSDSDTLFVGLEGAVINGKTDDHPSYVTSYWKDDFVILGGTGKFEDATGNGKTDDYNSSEDQNSHHHWEGQIMMKNKD</sequence>
<dbReference type="EMBL" id="JAPDPJ010000014">
    <property type="protein sequence ID" value="MCW3786438.1"/>
    <property type="molecule type" value="Genomic_DNA"/>
</dbReference>
<feature type="region of interest" description="Disordered" evidence="1">
    <location>
        <begin position="159"/>
        <end position="189"/>
    </location>
</feature>
<dbReference type="AlphaFoldDB" id="A0AAE3SFQ6"/>
<feature type="compositionally biased region" description="Basic and acidic residues" evidence="1">
    <location>
        <begin position="173"/>
        <end position="189"/>
    </location>
</feature>
<evidence type="ECO:0000313" key="3">
    <source>
        <dbReference type="Proteomes" id="UP001209229"/>
    </source>
</evidence>
<gene>
    <name evidence="2" type="ORF">OM075_08160</name>
</gene>
<comment type="caution">
    <text evidence="2">The sequence shown here is derived from an EMBL/GenBank/DDBJ whole genome shotgun (WGS) entry which is preliminary data.</text>
</comment>
<reference evidence="2" key="1">
    <citation type="submission" date="2022-10" db="EMBL/GenBank/DDBJ databases">
        <authorList>
            <person name="Yu W.X."/>
        </authorList>
    </citation>
    <scope>NUCLEOTIDE SEQUENCE</scope>
    <source>
        <strain evidence="2">AAT</strain>
    </source>
</reference>
<keyword evidence="3" id="KW-1185">Reference proteome</keyword>